<accession>A0A7J0EKI5</accession>
<evidence type="ECO:0000256" key="1">
    <source>
        <dbReference type="SAM" id="Phobius"/>
    </source>
</evidence>
<dbReference type="InterPro" id="IPR004158">
    <property type="entry name" value="DUF247_pln"/>
</dbReference>
<sequence>MSEWFVRVEEELEGMQDASSLSMDLAELWHKRCIYKVPAFVKDQNKKAYEPQLVSFGPYHHGKDHLRRMEEHKHRALIHFIKRSNKPLALYFACLWEAVQDLKDSYDLLEPDWQLDNYRFLQLMILDGCFMLEFLRCNTDGPPDDYFGYDPIFSDHGELHILNLVRRDMRLLENQLPIMVLQKLVAVETGQEAEEAEEHVHRLVCRFCYLDPKTILKGLHMLDVVRNFLVGVEFPHFRKTKTKRTYTNMIDLIGSATDLYEAGIRFKCSRTANMKNISFGDGVLSLPLMVVANSTESILLNLIAFEQLHIGAGTEVTNFVFFMGCILKSARDVSLLESQDIIQKPIGSNQDIVEIFKSVSKEISYEHKDKLDHVYEQIRIYRRKPFNKLRAHIVHAYHVSTQWSPWAYWSIIAAILLFTLSVLQTVYAIYPYYHPNK</sequence>
<comment type="caution">
    <text evidence="2">The sequence shown here is derived from an EMBL/GenBank/DDBJ whole genome shotgun (WGS) entry which is preliminary data.</text>
</comment>
<dbReference type="PANTHER" id="PTHR31170">
    <property type="entry name" value="BNAC04G53230D PROTEIN"/>
    <property type="match status" value="1"/>
</dbReference>
<keyword evidence="1" id="KW-0812">Transmembrane</keyword>
<dbReference type="AlphaFoldDB" id="A0A7J0EKI5"/>
<evidence type="ECO:0000313" key="2">
    <source>
        <dbReference type="EMBL" id="GFY86726.1"/>
    </source>
</evidence>
<dbReference type="PANTHER" id="PTHR31170:SF18">
    <property type="entry name" value="(WILD MALAYSIAN BANANA) HYPOTHETICAL PROTEIN"/>
    <property type="match status" value="1"/>
</dbReference>
<dbReference type="EMBL" id="BJWL01000005">
    <property type="protein sequence ID" value="GFY86726.1"/>
    <property type="molecule type" value="Genomic_DNA"/>
</dbReference>
<dbReference type="Pfam" id="PF03140">
    <property type="entry name" value="DUF247"/>
    <property type="match status" value="1"/>
</dbReference>
<evidence type="ECO:0008006" key="4">
    <source>
        <dbReference type="Google" id="ProtNLM"/>
    </source>
</evidence>
<gene>
    <name evidence="2" type="ORF">Acr_05g0003650</name>
</gene>
<protein>
    <recommendedName>
        <fullName evidence="4">Transmembrane protein</fullName>
    </recommendedName>
</protein>
<organism evidence="2 3">
    <name type="scientific">Actinidia rufa</name>
    <dbReference type="NCBI Taxonomy" id="165716"/>
    <lineage>
        <taxon>Eukaryota</taxon>
        <taxon>Viridiplantae</taxon>
        <taxon>Streptophyta</taxon>
        <taxon>Embryophyta</taxon>
        <taxon>Tracheophyta</taxon>
        <taxon>Spermatophyta</taxon>
        <taxon>Magnoliopsida</taxon>
        <taxon>eudicotyledons</taxon>
        <taxon>Gunneridae</taxon>
        <taxon>Pentapetalae</taxon>
        <taxon>asterids</taxon>
        <taxon>Ericales</taxon>
        <taxon>Actinidiaceae</taxon>
        <taxon>Actinidia</taxon>
    </lineage>
</organism>
<name>A0A7J0EKI5_9ERIC</name>
<dbReference type="Proteomes" id="UP000585474">
    <property type="component" value="Unassembled WGS sequence"/>
</dbReference>
<reference evidence="2 3" key="1">
    <citation type="submission" date="2019-07" db="EMBL/GenBank/DDBJ databases">
        <title>De Novo Assembly of kiwifruit Actinidia rufa.</title>
        <authorList>
            <person name="Sugita-Konishi S."/>
            <person name="Sato K."/>
            <person name="Mori E."/>
            <person name="Abe Y."/>
            <person name="Kisaki G."/>
            <person name="Hamano K."/>
            <person name="Suezawa K."/>
            <person name="Otani M."/>
            <person name="Fukuda T."/>
            <person name="Manabe T."/>
            <person name="Gomi K."/>
            <person name="Tabuchi M."/>
            <person name="Akimitsu K."/>
            <person name="Kataoka I."/>
        </authorList>
    </citation>
    <scope>NUCLEOTIDE SEQUENCE [LARGE SCALE GENOMIC DNA]</scope>
    <source>
        <strain evidence="3">cv. Fuchu</strain>
    </source>
</reference>
<dbReference type="OrthoDB" id="658695at2759"/>
<feature type="transmembrane region" description="Helical" evidence="1">
    <location>
        <begin position="406"/>
        <end position="430"/>
    </location>
</feature>
<keyword evidence="1" id="KW-1133">Transmembrane helix</keyword>
<proteinExistence type="predicted"/>
<keyword evidence="1" id="KW-0472">Membrane</keyword>
<evidence type="ECO:0000313" key="3">
    <source>
        <dbReference type="Proteomes" id="UP000585474"/>
    </source>
</evidence>
<keyword evidence="3" id="KW-1185">Reference proteome</keyword>